<organism evidence="4 5">
    <name type="scientific">Marinobacter xestospongiae</name>
    <dbReference type="NCBI Taxonomy" id="994319"/>
    <lineage>
        <taxon>Bacteria</taxon>
        <taxon>Pseudomonadati</taxon>
        <taxon>Pseudomonadota</taxon>
        <taxon>Gammaproteobacteria</taxon>
        <taxon>Pseudomonadales</taxon>
        <taxon>Marinobacteraceae</taxon>
        <taxon>Marinobacter</taxon>
    </lineage>
</organism>
<dbReference type="EMBL" id="JAWIIJ010000006">
    <property type="protein sequence ID" value="MDV2079068.1"/>
    <property type="molecule type" value="Genomic_DNA"/>
</dbReference>
<dbReference type="EC" id="2.3.1.-" evidence="4"/>
<dbReference type="CDD" id="cd04301">
    <property type="entry name" value="NAT_SF"/>
    <property type="match status" value="1"/>
</dbReference>
<accession>A0ABU3VXQ4</accession>
<dbReference type="RefSeq" id="WP_316973703.1">
    <property type="nucleotide sequence ID" value="NZ_JAWIIJ010000006.1"/>
</dbReference>
<dbReference type="InterPro" id="IPR050832">
    <property type="entry name" value="Bact_Acetyltransf"/>
</dbReference>
<evidence type="ECO:0000256" key="1">
    <source>
        <dbReference type="ARBA" id="ARBA00022679"/>
    </source>
</evidence>
<comment type="caution">
    <text evidence="4">The sequence shown here is derived from an EMBL/GenBank/DDBJ whole genome shotgun (WGS) entry which is preliminary data.</text>
</comment>
<dbReference type="SUPFAM" id="SSF55729">
    <property type="entry name" value="Acyl-CoA N-acyltransferases (Nat)"/>
    <property type="match status" value="1"/>
</dbReference>
<dbReference type="GO" id="GO:0016746">
    <property type="term" value="F:acyltransferase activity"/>
    <property type="evidence" value="ECO:0007669"/>
    <property type="project" value="UniProtKB-KW"/>
</dbReference>
<keyword evidence="2 4" id="KW-0012">Acyltransferase</keyword>
<evidence type="ECO:0000313" key="5">
    <source>
        <dbReference type="Proteomes" id="UP001269819"/>
    </source>
</evidence>
<dbReference type="PANTHER" id="PTHR43877">
    <property type="entry name" value="AMINOALKYLPHOSPHONATE N-ACETYLTRANSFERASE-RELATED-RELATED"/>
    <property type="match status" value="1"/>
</dbReference>
<keyword evidence="1 4" id="KW-0808">Transferase</keyword>
<dbReference type="Pfam" id="PF25559">
    <property type="entry name" value="DUF7931"/>
    <property type="match status" value="1"/>
</dbReference>
<dbReference type="Gene3D" id="3.40.630.30">
    <property type="match status" value="1"/>
</dbReference>
<dbReference type="InterPro" id="IPR016181">
    <property type="entry name" value="Acyl_CoA_acyltransferase"/>
</dbReference>
<protein>
    <submittedName>
        <fullName evidence="4">GNAT family N-acetyltransferase</fullName>
        <ecNumber evidence="4">2.3.1.-</ecNumber>
    </submittedName>
</protein>
<gene>
    <name evidence="4" type="ORF">RYS15_10235</name>
</gene>
<dbReference type="InterPro" id="IPR000182">
    <property type="entry name" value="GNAT_dom"/>
</dbReference>
<evidence type="ECO:0000256" key="2">
    <source>
        <dbReference type="ARBA" id="ARBA00023315"/>
    </source>
</evidence>
<keyword evidence="5" id="KW-1185">Reference proteome</keyword>
<evidence type="ECO:0000259" key="3">
    <source>
        <dbReference type="PROSITE" id="PS51186"/>
    </source>
</evidence>
<evidence type="ECO:0000313" key="4">
    <source>
        <dbReference type="EMBL" id="MDV2079068.1"/>
    </source>
</evidence>
<dbReference type="PROSITE" id="PS51186">
    <property type="entry name" value="GNAT"/>
    <property type="match status" value="1"/>
</dbReference>
<feature type="domain" description="N-acetyltransferase" evidence="3">
    <location>
        <begin position="3"/>
        <end position="144"/>
    </location>
</feature>
<dbReference type="Pfam" id="PF13673">
    <property type="entry name" value="Acetyltransf_10"/>
    <property type="match status" value="1"/>
</dbReference>
<sequence>MSFRVRKYSWQLAPSSVQEIRQQVFIDEQGVPADEEWDDTDEIADHYLAVSHDNRPAGVARLFPSVTDTAHIGRMAVLPEFRGRGVGARLLEHMVREAAGQYQDLYLSAQAYAIPFYQRCGFHVCSEPYDDVGIPHVDMRCLAPRQVSDQLSQRATPMVLGQDEERWLVNTEADLVANLDSLANQARKQLWLYDRELEHDLYDRLRFREIVSALARGHRHCDIRLLVHDDRPLVKKRHQIVELMKRLPSKIELRLVNQDYPIEDYPFLLAERQGVLVRHEFDKPHGYAQFASARRNKLLSESFLRMWENATPSKEFRQLSI</sequence>
<dbReference type="InterPro" id="IPR057691">
    <property type="entry name" value="DUF7931"/>
</dbReference>
<reference evidence="4 5" key="1">
    <citation type="submission" date="2023-10" db="EMBL/GenBank/DDBJ databases">
        <title>Characteristics and mechanism of a salt-tolerant marine origin heterotrophic nitrifying- aerobic denitrifying bacteria Marinobacter xestospongiae HN1.</title>
        <authorList>
            <person name="Qi R."/>
        </authorList>
    </citation>
    <scope>NUCLEOTIDE SEQUENCE [LARGE SCALE GENOMIC DNA]</scope>
    <source>
        <strain evidence="4 5">HN1</strain>
    </source>
</reference>
<proteinExistence type="predicted"/>
<name>A0ABU3VXQ4_9GAMM</name>
<dbReference type="Proteomes" id="UP001269819">
    <property type="component" value="Unassembled WGS sequence"/>
</dbReference>